<keyword evidence="3" id="KW-1185">Reference proteome</keyword>
<dbReference type="Pfam" id="PF16483">
    <property type="entry name" value="Glyco_hydro_64"/>
    <property type="match status" value="1"/>
</dbReference>
<dbReference type="EMBL" id="PPCN01000011">
    <property type="protein sequence ID" value="POF28972.1"/>
    <property type="molecule type" value="Genomic_DNA"/>
</dbReference>
<dbReference type="InterPro" id="IPR037176">
    <property type="entry name" value="Osmotin/thaumatin-like_sf"/>
</dbReference>
<proteinExistence type="predicted"/>
<dbReference type="Gene3D" id="2.60.110.10">
    <property type="entry name" value="Thaumatin"/>
    <property type="match status" value="1"/>
</dbReference>
<sequence length="287" mass="31975">MTSTKFKISNQSGKDLYVYDFNYGSPAKVKPLGGGPLKKSDTLSLTLEPNAERRIYFAEKKLSESLEKGVAPDAFNIGVDGSVMFSFAEYNYEPAHSRYTVDLSYIDVFSYPVTVQFSDLGTYKDAVADFEYGPKSLKTILTELAKHVDYSWSALVWPLKHVKTQWGHFPDGIHRVIGPNTAWQGELPDNKIGPWVPTSYETFFTSLPKSGTQLFGSKSNWDGWQSLTQSAAKSPSDTGYVKAMHAAATPDTNGKYGFFCYPRDNTAGEFTYVPDSAVCQINVYPYK</sequence>
<protein>
    <submittedName>
        <fullName evidence="2">Beta-1,3-glucanase</fullName>
    </submittedName>
</protein>
<feature type="domain" description="GH64" evidence="1">
    <location>
        <begin position="39"/>
        <end position="157"/>
    </location>
</feature>
<reference evidence="2 3" key="1">
    <citation type="submission" date="2018-01" db="EMBL/GenBank/DDBJ databases">
        <title>Genomic Encyclopedia of Archaeal and Bacterial Type Strains, Phase II (KMG-II): from individual species to whole genera.</title>
        <authorList>
            <person name="Goeker M."/>
        </authorList>
    </citation>
    <scope>NUCLEOTIDE SEQUENCE [LARGE SCALE GENOMIC DNA]</scope>
    <source>
        <strain evidence="2 3">DSM 17023</strain>
    </source>
</reference>
<organism evidence="2 3">
    <name type="scientific">Roseibium marinum</name>
    <dbReference type="NCBI Taxonomy" id="281252"/>
    <lineage>
        <taxon>Bacteria</taxon>
        <taxon>Pseudomonadati</taxon>
        <taxon>Pseudomonadota</taxon>
        <taxon>Alphaproteobacteria</taxon>
        <taxon>Hyphomicrobiales</taxon>
        <taxon>Stappiaceae</taxon>
        <taxon>Roseibium</taxon>
    </lineage>
</organism>
<evidence type="ECO:0000313" key="2">
    <source>
        <dbReference type="EMBL" id="POF28972.1"/>
    </source>
</evidence>
<gene>
    <name evidence="2" type="ORF">CLV41_111224</name>
</gene>
<evidence type="ECO:0000259" key="1">
    <source>
        <dbReference type="Pfam" id="PF16483"/>
    </source>
</evidence>
<evidence type="ECO:0000313" key="3">
    <source>
        <dbReference type="Proteomes" id="UP000236959"/>
    </source>
</evidence>
<dbReference type="InterPro" id="IPR032477">
    <property type="entry name" value="Glyco_hydro_64"/>
</dbReference>
<dbReference type="AlphaFoldDB" id="A0A2S3UMM5"/>
<comment type="caution">
    <text evidence="2">The sequence shown here is derived from an EMBL/GenBank/DDBJ whole genome shotgun (WGS) entry which is preliminary data.</text>
</comment>
<name>A0A2S3UMM5_9HYPH</name>
<dbReference type="Proteomes" id="UP000236959">
    <property type="component" value="Unassembled WGS sequence"/>
</dbReference>
<dbReference type="RefSeq" id="WP_103224601.1">
    <property type="nucleotide sequence ID" value="NZ_PPCN01000011.1"/>
</dbReference>
<accession>A0A2S3UMM5</accession>
<dbReference type="OrthoDB" id="487591at2"/>